<evidence type="ECO:0000313" key="4">
    <source>
        <dbReference type="EMBL" id="KAK1713438.1"/>
    </source>
</evidence>
<dbReference type="PROSITE" id="PS52004">
    <property type="entry name" value="KS3_2"/>
    <property type="match status" value="1"/>
</dbReference>
<evidence type="ECO:0000256" key="1">
    <source>
        <dbReference type="ARBA" id="ARBA00022450"/>
    </source>
</evidence>
<dbReference type="GeneID" id="85398689"/>
<proteinExistence type="predicted"/>
<keyword evidence="2" id="KW-0597">Phosphoprotein</keyword>
<dbReference type="Gene3D" id="3.40.47.10">
    <property type="match status" value="1"/>
</dbReference>
<dbReference type="InterPro" id="IPR016039">
    <property type="entry name" value="Thiolase-like"/>
</dbReference>
<keyword evidence="5" id="KW-1185">Reference proteome</keyword>
<dbReference type="RefSeq" id="XP_060359764.1">
    <property type="nucleotide sequence ID" value="XM_060514791.1"/>
</dbReference>
<dbReference type="InterPro" id="IPR020841">
    <property type="entry name" value="PKS_Beta-ketoAc_synthase_dom"/>
</dbReference>
<dbReference type="PANTHER" id="PTHR43775:SF29">
    <property type="entry name" value="ASPERFURANONE POLYKETIDE SYNTHASE AFOG-RELATED"/>
    <property type="match status" value="1"/>
</dbReference>
<evidence type="ECO:0000259" key="3">
    <source>
        <dbReference type="PROSITE" id="PS52004"/>
    </source>
</evidence>
<evidence type="ECO:0000256" key="2">
    <source>
        <dbReference type="ARBA" id="ARBA00022553"/>
    </source>
</evidence>
<protein>
    <submittedName>
        <fullName evidence="4">Beta-ketoacyl synthase</fullName>
    </submittedName>
</protein>
<keyword evidence="1" id="KW-0596">Phosphopantetheine</keyword>
<organism evidence="4 5">
    <name type="scientific">Glomerella acutata</name>
    <name type="common">Colletotrichum acutatum</name>
    <dbReference type="NCBI Taxonomy" id="27357"/>
    <lineage>
        <taxon>Eukaryota</taxon>
        <taxon>Fungi</taxon>
        <taxon>Dikarya</taxon>
        <taxon>Ascomycota</taxon>
        <taxon>Pezizomycotina</taxon>
        <taxon>Sordariomycetes</taxon>
        <taxon>Hypocreomycetidae</taxon>
        <taxon>Glomerellales</taxon>
        <taxon>Glomerellaceae</taxon>
        <taxon>Colletotrichum</taxon>
        <taxon>Colletotrichum acutatum species complex</taxon>
    </lineage>
</organism>
<dbReference type="Pfam" id="PF00109">
    <property type="entry name" value="ketoacyl-synt"/>
    <property type="match status" value="1"/>
</dbReference>
<sequence>MVAARKDERIPIAIVGMGCRFPGDATSPSKFWDLLKNGRDVYSPDTDRWDSDAFHHPNSKDRVNTLATKGGHFLKEDPYLWDASLFNITAAEAMSLDPKQRIMMEVAYEALENAGMPLPKVAGS</sequence>
<dbReference type="SMART" id="SM00825">
    <property type="entry name" value="PKS_KS"/>
    <property type="match status" value="1"/>
</dbReference>
<dbReference type="SUPFAM" id="SSF53901">
    <property type="entry name" value="Thiolase-like"/>
    <property type="match status" value="1"/>
</dbReference>
<feature type="domain" description="Ketosynthase family 3 (KS3)" evidence="3">
    <location>
        <begin position="9"/>
        <end position="124"/>
    </location>
</feature>
<dbReference type="AlphaFoldDB" id="A0AAD8UE72"/>
<reference evidence="4" key="1">
    <citation type="submission" date="2021-12" db="EMBL/GenBank/DDBJ databases">
        <title>Comparative genomics, transcriptomics and evolutionary studies reveal genomic signatures of adaptation to plant cell wall in hemibiotrophic fungi.</title>
        <authorList>
            <consortium name="DOE Joint Genome Institute"/>
            <person name="Baroncelli R."/>
            <person name="Diaz J.F."/>
            <person name="Benocci T."/>
            <person name="Peng M."/>
            <person name="Battaglia E."/>
            <person name="Haridas S."/>
            <person name="Andreopoulos W."/>
            <person name="Labutti K."/>
            <person name="Pangilinan J."/>
            <person name="Floch G.L."/>
            <person name="Makela M.R."/>
            <person name="Henrissat B."/>
            <person name="Grigoriev I.V."/>
            <person name="Crouch J.A."/>
            <person name="De Vries R.P."/>
            <person name="Sukno S.A."/>
            <person name="Thon M.R."/>
        </authorList>
    </citation>
    <scope>NUCLEOTIDE SEQUENCE</scope>
    <source>
        <strain evidence="4">CBS 112980</strain>
    </source>
</reference>
<comment type="caution">
    <text evidence="4">The sequence shown here is derived from an EMBL/GenBank/DDBJ whole genome shotgun (WGS) entry which is preliminary data.</text>
</comment>
<evidence type="ECO:0000313" key="5">
    <source>
        <dbReference type="Proteomes" id="UP001244207"/>
    </source>
</evidence>
<dbReference type="EMBL" id="JAHMHS010000137">
    <property type="protein sequence ID" value="KAK1713438.1"/>
    <property type="molecule type" value="Genomic_DNA"/>
</dbReference>
<accession>A0AAD8UE72</accession>
<gene>
    <name evidence="4" type="ORF">BDZ83DRAFT_756753</name>
</gene>
<dbReference type="InterPro" id="IPR050091">
    <property type="entry name" value="PKS_NRPS_Biosynth_Enz"/>
</dbReference>
<dbReference type="GO" id="GO:0006633">
    <property type="term" value="P:fatty acid biosynthetic process"/>
    <property type="evidence" value="ECO:0007669"/>
    <property type="project" value="TreeGrafter"/>
</dbReference>
<dbReference type="GO" id="GO:0044550">
    <property type="term" value="P:secondary metabolite biosynthetic process"/>
    <property type="evidence" value="ECO:0007669"/>
    <property type="project" value="TreeGrafter"/>
</dbReference>
<dbReference type="GO" id="GO:0004312">
    <property type="term" value="F:fatty acid synthase activity"/>
    <property type="evidence" value="ECO:0007669"/>
    <property type="project" value="TreeGrafter"/>
</dbReference>
<name>A0AAD8UE72_GLOAC</name>
<dbReference type="Proteomes" id="UP001244207">
    <property type="component" value="Unassembled WGS sequence"/>
</dbReference>
<dbReference type="InterPro" id="IPR014030">
    <property type="entry name" value="Ketoacyl_synth_N"/>
</dbReference>
<dbReference type="PANTHER" id="PTHR43775">
    <property type="entry name" value="FATTY ACID SYNTHASE"/>
    <property type="match status" value="1"/>
</dbReference>